<feature type="transmembrane region" description="Helical" evidence="6">
    <location>
        <begin position="61"/>
        <end position="87"/>
    </location>
</feature>
<dbReference type="RefSeq" id="WP_187423061.1">
    <property type="nucleotide sequence ID" value="NZ_CP060637.1"/>
</dbReference>
<protein>
    <submittedName>
        <fullName evidence="8">Aromatic acid exporter family protein</fullName>
    </submittedName>
</protein>
<keyword evidence="5 6" id="KW-0472">Membrane</keyword>
<evidence type="ECO:0000313" key="8">
    <source>
        <dbReference type="EMBL" id="QNM15718.1"/>
    </source>
</evidence>
<dbReference type="Pfam" id="PF11728">
    <property type="entry name" value="ArAE_1_C"/>
    <property type="match status" value="1"/>
</dbReference>
<dbReference type="InterPro" id="IPR038323">
    <property type="entry name" value="ArAE_1_C_sf"/>
</dbReference>
<feature type="transmembrane region" description="Helical" evidence="6">
    <location>
        <begin position="12"/>
        <end position="41"/>
    </location>
</feature>
<comment type="subcellular location">
    <subcellularLocation>
        <location evidence="1">Cell membrane</location>
        <topology evidence="1">Multi-pass membrane protein</topology>
    </subcellularLocation>
</comment>
<reference evidence="8 9" key="1">
    <citation type="submission" date="2020-08" db="EMBL/GenBank/DDBJ databases">
        <authorList>
            <person name="Liu C."/>
            <person name="Sun Q."/>
        </authorList>
    </citation>
    <scope>NUCLEOTIDE SEQUENCE [LARGE SCALE GENOMIC DNA]</scope>
    <source>
        <strain evidence="8 9">NSJ-57</strain>
    </source>
</reference>
<dbReference type="InterPro" id="IPR010343">
    <property type="entry name" value="ArAE_1"/>
</dbReference>
<organism evidence="8 9">
    <name type="scientific">Fusobacterium hominis</name>
    <dbReference type="NCBI Taxonomy" id="2764326"/>
    <lineage>
        <taxon>Bacteria</taxon>
        <taxon>Fusobacteriati</taxon>
        <taxon>Fusobacteriota</taxon>
        <taxon>Fusobacteriia</taxon>
        <taxon>Fusobacteriales</taxon>
        <taxon>Fusobacteriaceae</taxon>
        <taxon>Fusobacterium</taxon>
    </lineage>
</organism>
<dbReference type="Gene3D" id="1.20.120.940">
    <property type="entry name" value="Putative aromatic acid exporter, C-terminal domain"/>
    <property type="match status" value="1"/>
</dbReference>
<dbReference type="KEGG" id="fho:H9Q81_02440"/>
<gene>
    <name evidence="8" type="ORF">H9Q81_02440</name>
</gene>
<keyword evidence="4 6" id="KW-1133">Transmembrane helix</keyword>
<name>A0A7G9GY36_9FUSO</name>
<feature type="domain" description="Putative aromatic acid exporter C-terminal" evidence="7">
    <location>
        <begin position="149"/>
        <end position="311"/>
    </location>
</feature>
<dbReference type="AlphaFoldDB" id="A0A7G9GY36"/>
<evidence type="ECO:0000259" key="7">
    <source>
        <dbReference type="Pfam" id="PF11728"/>
    </source>
</evidence>
<keyword evidence="9" id="KW-1185">Reference proteome</keyword>
<evidence type="ECO:0000256" key="4">
    <source>
        <dbReference type="ARBA" id="ARBA00022989"/>
    </source>
</evidence>
<dbReference type="EMBL" id="CP060637">
    <property type="protein sequence ID" value="QNM15718.1"/>
    <property type="molecule type" value="Genomic_DNA"/>
</dbReference>
<evidence type="ECO:0000256" key="1">
    <source>
        <dbReference type="ARBA" id="ARBA00004651"/>
    </source>
</evidence>
<dbReference type="Proteomes" id="UP000515913">
    <property type="component" value="Chromosome"/>
</dbReference>
<evidence type="ECO:0000313" key="9">
    <source>
        <dbReference type="Proteomes" id="UP000515913"/>
    </source>
</evidence>
<proteinExistence type="predicted"/>
<keyword evidence="3 6" id="KW-0812">Transmembrane</keyword>
<dbReference type="InterPro" id="IPR052984">
    <property type="entry name" value="UPF0421"/>
</dbReference>
<evidence type="ECO:0000256" key="3">
    <source>
        <dbReference type="ARBA" id="ARBA00022692"/>
    </source>
</evidence>
<accession>A0A7G9GY36</accession>
<feature type="transmembrane region" description="Helical" evidence="6">
    <location>
        <begin position="94"/>
        <end position="113"/>
    </location>
</feature>
<evidence type="ECO:0000256" key="6">
    <source>
        <dbReference type="SAM" id="Phobius"/>
    </source>
</evidence>
<dbReference type="Pfam" id="PF06081">
    <property type="entry name" value="ArAE_1"/>
    <property type="match status" value="1"/>
</dbReference>
<dbReference type="InterPro" id="IPR021062">
    <property type="entry name" value="ArAE_1_C"/>
</dbReference>
<evidence type="ECO:0000256" key="2">
    <source>
        <dbReference type="ARBA" id="ARBA00022475"/>
    </source>
</evidence>
<keyword evidence="2" id="KW-1003">Cell membrane</keyword>
<evidence type="ECO:0000256" key="5">
    <source>
        <dbReference type="ARBA" id="ARBA00023136"/>
    </source>
</evidence>
<dbReference type="GO" id="GO:0005886">
    <property type="term" value="C:plasma membrane"/>
    <property type="evidence" value="ECO:0007669"/>
    <property type="project" value="UniProtKB-SubCell"/>
</dbReference>
<sequence>MKYLNHKVLKTALGTIISLYIAEFFKLNFGVTAGIVTIITIQGTKKESFKVAFDRFIASAIGLIISVLLFHVFGFTPVVFGVFVLLFMPICLRYDLFQGFLVTVVLVTHMLVIEDISVASILNEVYILLVGTVVALILNMYMPEVKEDILKTKRAIDDGMRRIISYFADVMVTGAIFVDEEKIFIDLRKNLDTYRELAFNEYNNDLINPSRYKIDLANMKKSQFKVLLRMRKHFYKFYISSDHAHMVADFARRVADSIGVGGIHNDALKELGELREKFRNMPLPQTRVEFESRAMFFQFLNDIEEFLEIKRDFLQKYTIKGEKINKYVELI</sequence>
<feature type="transmembrane region" description="Helical" evidence="6">
    <location>
        <begin position="125"/>
        <end position="142"/>
    </location>
</feature>
<feature type="transmembrane region" description="Helical" evidence="6">
    <location>
        <begin position="163"/>
        <end position="178"/>
    </location>
</feature>
<dbReference type="PANTHER" id="PTHR40064">
    <property type="entry name" value="MEMBRANE PROTEIN-RELATED"/>
    <property type="match status" value="1"/>
</dbReference>
<dbReference type="PANTHER" id="PTHR40064:SF1">
    <property type="entry name" value="MEMBRANE PROTEIN"/>
    <property type="match status" value="1"/>
</dbReference>